<protein>
    <submittedName>
        <fullName evidence="2">Uncharacterized protein</fullName>
    </submittedName>
</protein>
<evidence type="ECO:0000256" key="1">
    <source>
        <dbReference type="SAM" id="Phobius"/>
    </source>
</evidence>
<keyword evidence="1" id="KW-0472">Membrane</keyword>
<evidence type="ECO:0000313" key="3">
    <source>
        <dbReference type="Proteomes" id="UP000019202"/>
    </source>
</evidence>
<dbReference type="STRING" id="1427518.XSR1_240048"/>
<keyword evidence="3" id="KW-1185">Reference proteome</keyword>
<evidence type="ECO:0000313" key="2">
    <source>
        <dbReference type="EMBL" id="CDL82802.1"/>
    </source>
</evidence>
<dbReference type="AlphaFoldDB" id="W1IWC5"/>
<proteinExistence type="predicted"/>
<gene>
    <name evidence="2" type="ORF">XSR1_240048</name>
</gene>
<reference evidence="2" key="1">
    <citation type="submission" date="2013-11" db="EMBL/GenBank/DDBJ databases">
        <title>Draft genome sequence and annotation of the entomopathogenic bacteria, Xenorhabdus cabanillasi strain JM26 and Xenorhabdus szentirmai strain DSM 16338.</title>
        <authorList>
            <person name="Gualtieri M."/>
            <person name="Ogier J.C."/>
            <person name="Pages S."/>
            <person name="Givaudan A."/>
            <person name="Gaudriault S."/>
        </authorList>
    </citation>
    <scope>NUCLEOTIDE SEQUENCE [LARGE SCALE GENOMIC DNA]</scope>
    <source>
        <strain evidence="2">DSM 16338</strain>
    </source>
</reference>
<name>W1IWC5_9GAMM</name>
<dbReference type="Proteomes" id="UP000019202">
    <property type="component" value="Unassembled WGS sequence"/>
</dbReference>
<feature type="transmembrane region" description="Helical" evidence="1">
    <location>
        <begin position="15"/>
        <end position="33"/>
    </location>
</feature>
<keyword evidence="1" id="KW-0812">Transmembrane</keyword>
<accession>W1IWC5</accession>
<dbReference type="EMBL" id="CBXF010000082">
    <property type="protein sequence ID" value="CDL82802.1"/>
    <property type="molecule type" value="Genomic_DNA"/>
</dbReference>
<sequence>MLSYAHYSLYFRLKFNIVIIHIIIVSVDFFFLAEPTAMINRGDYVQYECTLLGYEPHLHY</sequence>
<comment type="caution">
    <text evidence="2">The sequence shown here is derived from an EMBL/GenBank/DDBJ whole genome shotgun (WGS) entry which is preliminary data.</text>
</comment>
<organism evidence="2 3">
    <name type="scientific">Xenorhabdus szentirmaii DSM 16338</name>
    <dbReference type="NCBI Taxonomy" id="1427518"/>
    <lineage>
        <taxon>Bacteria</taxon>
        <taxon>Pseudomonadati</taxon>
        <taxon>Pseudomonadota</taxon>
        <taxon>Gammaproteobacteria</taxon>
        <taxon>Enterobacterales</taxon>
        <taxon>Morganellaceae</taxon>
        <taxon>Xenorhabdus</taxon>
    </lineage>
</organism>
<keyword evidence="1" id="KW-1133">Transmembrane helix</keyword>